<dbReference type="Gene3D" id="3.40.640.10">
    <property type="entry name" value="Type I PLP-dependent aspartate aminotransferase-like (Major domain)"/>
    <property type="match status" value="1"/>
</dbReference>
<dbReference type="PROSITE" id="PS00105">
    <property type="entry name" value="AA_TRANSFER_CLASS_1"/>
    <property type="match status" value="1"/>
</dbReference>
<dbReference type="EMBL" id="CP030759">
    <property type="protein sequence ID" value="AXA35599.1"/>
    <property type="molecule type" value="Genomic_DNA"/>
</dbReference>
<reference evidence="6 7" key="1">
    <citation type="submission" date="2018-05" db="EMBL/GenBank/DDBJ databases">
        <title>A metagenomic window into the 2 km-deep terrestrial subsurface aquifer revealed taxonomically and functionally diverse microbial community comprising novel uncultured bacterial lineages.</title>
        <authorList>
            <person name="Kadnikov V.V."/>
            <person name="Mardanov A.V."/>
            <person name="Beletsky A.V."/>
            <person name="Banks D."/>
            <person name="Pimenov N.V."/>
            <person name="Frank Y.A."/>
            <person name="Karnachuk O.V."/>
            <person name="Ravin N.V."/>
        </authorList>
    </citation>
    <scope>NUCLEOTIDE SEQUENCE [LARGE SCALE GENOMIC DNA]</scope>
    <source>
        <strain evidence="6">BY</strain>
    </source>
</reference>
<dbReference type="InterPro" id="IPR015422">
    <property type="entry name" value="PyrdxlP-dep_Trfase_small"/>
</dbReference>
<evidence type="ECO:0000256" key="2">
    <source>
        <dbReference type="ARBA" id="ARBA00022576"/>
    </source>
</evidence>
<sequence length="388" mass="43257">MAQVAKRLQQVPPYIFVELDRMKEEAIAEGQDVISLSIGDPDLPTPQIIVQALAEGAAIPQNHRYPLGAGKLELRQEIAHYYARIYGVELDPKDEIIALIGSKEGIGHFPLAFVDDGDVVLYPEPGYPVYRIATLFAGGIPIAMPLRPENKFLPDLEAIGRDVLERTKIMFLNYPNNPTAAFATEEFFERVVALAKRYGFIVVHDAAYLDLAFYGKRAVSFLQIPGAKEVGIEMHSFSKTFNMTGWRLGFACGNAELVQALLAIKSNLDSGVFGAIQHAGIVALRHYDEIVPPLLETYQKRAEVLVRGLEKIGWEDFTRPEGTFYVWLRTRGKRSSFEMTRELLRRCAVMVTPGTAFGDAGEGFIRMAVTAPEERIAEALQRIERANL</sequence>
<proteinExistence type="inferred from homology"/>
<evidence type="ECO:0000256" key="1">
    <source>
        <dbReference type="ARBA" id="ARBA00001933"/>
    </source>
</evidence>
<dbReference type="InterPro" id="IPR015421">
    <property type="entry name" value="PyrdxlP-dep_Trfase_major"/>
</dbReference>
<dbReference type="NCBIfam" id="NF006756">
    <property type="entry name" value="PRK09276.1"/>
    <property type="match status" value="1"/>
</dbReference>
<dbReference type="InterPro" id="IPR004839">
    <property type="entry name" value="Aminotransferase_I/II_large"/>
</dbReference>
<dbReference type="SUPFAM" id="SSF53383">
    <property type="entry name" value="PLP-dependent transferases"/>
    <property type="match status" value="1"/>
</dbReference>
<dbReference type="PANTHER" id="PTHR42832">
    <property type="entry name" value="AMINO ACID AMINOTRANSFERASE"/>
    <property type="match status" value="1"/>
</dbReference>
<dbReference type="GO" id="GO:0030170">
    <property type="term" value="F:pyridoxal phosphate binding"/>
    <property type="evidence" value="ECO:0007669"/>
    <property type="project" value="InterPro"/>
</dbReference>
<evidence type="ECO:0000256" key="4">
    <source>
        <dbReference type="RuleBase" id="RU000481"/>
    </source>
</evidence>
<dbReference type="CDD" id="cd00609">
    <property type="entry name" value="AAT_like"/>
    <property type="match status" value="1"/>
</dbReference>
<dbReference type="AlphaFoldDB" id="A0A2Z4Y3N7"/>
<organism evidence="6 7">
    <name type="scientific">Sumerlaea chitinivorans</name>
    <dbReference type="NCBI Taxonomy" id="2250252"/>
    <lineage>
        <taxon>Bacteria</taxon>
        <taxon>Candidatus Sumerlaeota</taxon>
        <taxon>Candidatus Sumerlaeia</taxon>
        <taxon>Candidatus Sumerlaeales</taxon>
        <taxon>Candidatus Sumerlaeaceae</taxon>
        <taxon>Candidatus Sumerlaea</taxon>
    </lineage>
</organism>
<dbReference type="Proteomes" id="UP000262583">
    <property type="component" value="Chromosome"/>
</dbReference>
<keyword evidence="3 4" id="KW-0808">Transferase</keyword>
<accession>A0A2Z4Y3N7</accession>
<dbReference type="EC" id="2.6.1.-" evidence="4"/>
<evidence type="ECO:0000259" key="5">
    <source>
        <dbReference type="Pfam" id="PF00155"/>
    </source>
</evidence>
<comment type="cofactor">
    <cofactor evidence="1 4">
        <name>pyridoxal 5'-phosphate</name>
        <dbReference type="ChEBI" id="CHEBI:597326"/>
    </cofactor>
</comment>
<dbReference type="InterPro" id="IPR015424">
    <property type="entry name" value="PyrdxlP-dep_Trfase"/>
</dbReference>
<evidence type="ECO:0000313" key="7">
    <source>
        <dbReference type="Proteomes" id="UP000262583"/>
    </source>
</evidence>
<dbReference type="Gene3D" id="3.90.1150.10">
    <property type="entry name" value="Aspartate Aminotransferase, domain 1"/>
    <property type="match status" value="1"/>
</dbReference>
<dbReference type="Pfam" id="PF00155">
    <property type="entry name" value="Aminotran_1_2"/>
    <property type="match status" value="1"/>
</dbReference>
<keyword evidence="2 4" id="KW-0032">Aminotransferase</keyword>
<name>A0A2Z4Y3N7_SUMC1</name>
<evidence type="ECO:0000256" key="3">
    <source>
        <dbReference type="ARBA" id="ARBA00022679"/>
    </source>
</evidence>
<gene>
    <name evidence="6" type="ORF">BRCON_0822</name>
</gene>
<dbReference type="InterPro" id="IPR050881">
    <property type="entry name" value="LL-DAP_aminotransferase"/>
</dbReference>
<dbReference type="PANTHER" id="PTHR42832:SF3">
    <property type="entry name" value="L-GLUTAMINE--4-(METHYLSULFANYL)-2-OXOBUTANOATE AMINOTRANSFERASE"/>
    <property type="match status" value="1"/>
</dbReference>
<comment type="similarity">
    <text evidence="4">Belongs to the class-I pyridoxal-phosphate-dependent aminotransferase family.</text>
</comment>
<dbReference type="KEGG" id="schv:BRCON_0822"/>
<protein>
    <recommendedName>
        <fullName evidence="4">Aminotransferase</fullName>
        <ecNumber evidence="4">2.6.1.-</ecNumber>
    </recommendedName>
</protein>
<dbReference type="InterPro" id="IPR004838">
    <property type="entry name" value="NHTrfase_class1_PyrdxlP-BS"/>
</dbReference>
<dbReference type="GO" id="GO:0008483">
    <property type="term" value="F:transaminase activity"/>
    <property type="evidence" value="ECO:0007669"/>
    <property type="project" value="UniProtKB-KW"/>
</dbReference>
<feature type="domain" description="Aminotransferase class I/classII large" evidence="5">
    <location>
        <begin position="32"/>
        <end position="383"/>
    </location>
</feature>
<evidence type="ECO:0000313" key="6">
    <source>
        <dbReference type="EMBL" id="AXA35599.1"/>
    </source>
</evidence>